<dbReference type="OrthoDB" id="911696at2759"/>
<name>A0A830C503_9LAMI</name>
<comment type="caution">
    <text evidence="9">The sequence shown here is derived from an EMBL/GenBank/DDBJ whole genome shotgun (WGS) entry which is preliminary data.</text>
</comment>
<dbReference type="InterPro" id="IPR004326">
    <property type="entry name" value="Mlo"/>
</dbReference>
<evidence type="ECO:0000256" key="1">
    <source>
        <dbReference type="ARBA" id="ARBA00004141"/>
    </source>
</evidence>
<evidence type="ECO:0000256" key="5">
    <source>
        <dbReference type="ARBA" id="ARBA00022989"/>
    </source>
</evidence>
<evidence type="ECO:0000313" key="9">
    <source>
        <dbReference type="EMBL" id="GFP94186.1"/>
    </source>
</evidence>
<keyword evidence="3 8" id="KW-0812">Transmembrane</keyword>
<feature type="transmembrane region" description="Helical" evidence="8">
    <location>
        <begin position="32"/>
        <end position="55"/>
    </location>
</feature>
<dbReference type="GO" id="GO:0016020">
    <property type="term" value="C:membrane"/>
    <property type="evidence" value="ECO:0007669"/>
    <property type="project" value="UniProtKB-SubCell"/>
</dbReference>
<evidence type="ECO:0000256" key="3">
    <source>
        <dbReference type="ARBA" id="ARBA00022692"/>
    </source>
</evidence>
<dbReference type="PANTHER" id="PTHR31942:SF128">
    <property type="entry name" value="MLO-LIKE PROTEIN"/>
    <property type="match status" value="1"/>
</dbReference>
<comment type="similarity">
    <text evidence="2">Belongs to the MLO family.</text>
</comment>
<dbReference type="GO" id="GO:0006952">
    <property type="term" value="P:defense response"/>
    <property type="evidence" value="ECO:0007669"/>
    <property type="project" value="UniProtKB-KW"/>
</dbReference>
<evidence type="ECO:0000256" key="4">
    <source>
        <dbReference type="ARBA" id="ARBA00022821"/>
    </source>
</evidence>
<proteinExistence type="inferred from homology"/>
<dbReference type="Pfam" id="PF03094">
    <property type="entry name" value="Mlo"/>
    <property type="match status" value="1"/>
</dbReference>
<feature type="transmembrane region" description="Helical" evidence="8">
    <location>
        <begin position="70"/>
        <end position="95"/>
    </location>
</feature>
<keyword evidence="7" id="KW-0568">Pathogenesis-related protein</keyword>
<protein>
    <submittedName>
        <fullName evidence="9">Mlo-like protein 12</fullName>
    </submittedName>
</protein>
<accession>A0A830C503</accession>
<dbReference type="AlphaFoldDB" id="A0A830C503"/>
<sequence>MGMRILERGDVIKGPPVVQPGDDLFWFNRPGLILFLIHVLFENTFQLALFAWSWYEFGYPSCYHENLEDLIIRISMGVPIQVLCSYVTLPLYALVTQVLFYN</sequence>
<evidence type="ECO:0000256" key="8">
    <source>
        <dbReference type="SAM" id="Phobius"/>
    </source>
</evidence>
<keyword evidence="6 8" id="KW-0472">Membrane</keyword>
<gene>
    <name evidence="9" type="ORF">PHJA_001563100</name>
</gene>
<organism evidence="9 10">
    <name type="scientific">Phtheirospermum japonicum</name>
    <dbReference type="NCBI Taxonomy" id="374723"/>
    <lineage>
        <taxon>Eukaryota</taxon>
        <taxon>Viridiplantae</taxon>
        <taxon>Streptophyta</taxon>
        <taxon>Embryophyta</taxon>
        <taxon>Tracheophyta</taxon>
        <taxon>Spermatophyta</taxon>
        <taxon>Magnoliopsida</taxon>
        <taxon>eudicotyledons</taxon>
        <taxon>Gunneridae</taxon>
        <taxon>Pentapetalae</taxon>
        <taxon>asterids</taxon>
        <taxon>lamiids</taxon>
        <taxon>Lamiales</taxon>
        <taxon>Orobanchaceae</taxon>
        <taxon>Orobanchaceae incertae sedis</taxon>
        <taxon>Phtheirospermum</taxon>
    </lineage>
</organism>
<comment type="subcellular location">
    <subcellularLocation>
        <location evidence="1">Membrane</location>
        <topology evidence="1">Multi-pass membrane protein</topology>
    </subcellularLocation>
</comment>
<keyword evidence="10" id="KW-1185">Reference proteome</keyword>
<dbReference type="PANTHER" id="PTHR31942">
    <property type="entry name" value="MLO-LIKE PROTEIN 1"/>
    <property type="match status" value="1"/>
</dbReference>
<evidence type="ECO:0000256" key="7">
    <source>
        <dbReference type="ARBA" id="ARBA00023265"/>
    </source>
</evidence>
<evidence type="ECO:0000256" key="2">
    <source>
        <dbReference type="ARBA" id="ARBA00006574"/>
    </source>
</evidence>
<keyword evidence="4" id="KW-0611">Plant defense</keyword>
<dbReference type="EMBL" id="BMAC01000339">
    <property type="protein sequence ID" value="GFP94186.1"/>
    <property type="molecule type" value="Genomic_DNA"/>
</dbReference>
<evidence type="ECO:0000256" key="6">
    <source>
        <dbReference type="ARBA" id="ARBA00023136"/>
    </source>
</evidence>
<dbReference type="Proteomes" id="UP000653305">
    <property type="component" value="Unassembled WGS sequence"/>
</dbReference>
<reference evidence="9" key="1">
    <citation type="submission" date="2020-07" db="EMBL/GenBank/DDBJ databases">
        <title>Ethylene signaling mediates host invasion by parasitic plants.</title>
        <authorList>
            <person name="Yoshida S."/>
        </authorList>
    </citation>
    <scope>NUCLEOTIDE SEQUENCE</scope>
    <source>
        <strain evidence="9">Okayama</strain>
    </source>
</reference>
<evidence type="ECO:0000313" key="10">
    <source>
        <dbReference type="Proteomes" id="UP000653305"/>
    </source>
</evidence>
<keyword evidence="5 8" id="KW-1133">Transmembrane helix</keyword>